<dbReference type="Proteomes" id="UP000499080">
    <property type="component" value="Unassembled WGS sequence"/>
</dbReference>
<dbReference type="AlphaFoldDB" id="A0A4Y2H045"/>
<accession>A0A4Y2H045</accession>
<organism evidence="2 3">
    <name type="scientific">Araneus ventricosus</name>
    <name type="common">Orbweaver spider</name>
    <name type="synonym">Epeira ventricosa</name>
    <dbReference type="NCBI Taxonomy" id="182803"/>
    <lineage>
        <taxon>Eukaryota</taxon>
        <taxon>Metazoa</taxon>
        <taxon>Ecdysozoa</taxon>
        <taxon>Arthropoda</taxon>
        <taxon>Chelicerata</taxon>
        <taxon>Arachnida</taxon>
        <taxon>Araneae</taxon>
        <taxon>Araneomorphae</taxon>
        <taxon>Entelegynae</taxon>
        <taxon>Araneoidea</taxon>
        <taxon>Araneidae</taxon>
        <taxon>Araneus</taxon>
    </lineage>
</organism>
<feature type="compositionally biased region" description="Low complexity" evidence="1">
    <location>
        <begin position="38"/>
        <end position="51"/>
    </location>
</feature>
<reference evidence="2 3" key="1">
    <citation type="journal article" date="2019" name="Sci. Rep.">
        <title>Orb-weaving spider Araneus ventricosus genome elucidates the spidroin gene catalogue.</title>
        <authorList>
            <person name="Kono N."/>
            <person name="Nakamura H."/>
            <person name="Ohtoshi R."/>
            <person name="Moran D.A.P."/>
            <person name="Shinohara A."/>
            <person name="Yoshida Y."/>
            <person name="Fujiwara M."/>
            <person name="Mori M."/>
            <person name="Tomita M."/>
            <person name="Arakawa K."/>
        </authorList>
    </citation>
    <scope>NUCLEOTIDE SEQUENCE [LARGE SCALE GENOMIC DNA]</scope>
</reference>
<proteinExistence type="predicted"/>
<comment type="caution">
    <text evidence="2">The sequence shown here is derived from an EMBL/GenBank/DDBJ whole genome shotgun (WGS) entry which is preliminary data.</text>
</comment>
<evidence type="ECO:0000256" key="1">
    <source>
        <dbReference type="SAM" id="MobiDB-lite"/>
    </source>
</evidence>
<keyword evidence="3" id="KW-1185">Reference proteome</keyword>
<name>A0A4Y2H045_ARAVE</name>
<dbReference type="OrthoDB" id="10507442at2759"/>
<feature type="region of interest" description="Disordered" evidence="1">
    <location>
        <begin position="34"/>
        <end position="54"/>
    </location>
</feature>
<dbReference type="EMBL" id="BGPR01001665">
    <property type="protein sequence ID" value="GBM59083.1"/>
    <property type="molecule type" value="Genomic_DNA"/>
</dbReference>
<protein>
    <submittedName>
        <fullName evidence="2">Uncharacterized protein</fullName>
    </submittedName>
</protein>
<sequence length="85" mass="9592">MHLILPSIPSLRDGMRGNEDWLDSSHTKRITQKRAEKNSAAAAPEAPWASNGCVATRERQQDYGRLSLIRPAKSTSPEMTQKCRW</sequence>
<evidence type="ECO:0000313" key="3">
    <source>
        <dbReference type="Proteomes" id="UP000499080"/>
    </source>
</evidence>
<evidence type="ECO:0000313" key="2">
    <source>
        <dbReference type="EMBL" id="GBM59083.1"/>
    </source>
</evidence>
<gene>
    <name evidence="2" type="ORF">AVEN_169030_1</name>
</gene>